<evidence type="ECO:0000256" key="6">
    <source>
        <dbReference type="ARBA" id="ARBA00023237"/>
    </source>
</evidence>
<evidence type="ECO:0000256" key="4">
    <source>
        <dbReference type="ARBA" id="ARBA00022692"/>
    </source>
</evidence>
<dbReference type="InterPro" id="IPR012910">
    <property type="entry name" value="Plug_dom"/>
</dbReference>
<dbReference type="STRING" id="1189612.A33Q_3717"/>
<name>S2DP75_INDAL</name>
<dbReference type="EMBL" id="ALWO02000045">
    <property type="protein sequence ID" value="EOZ93771.1"/>
    <property type="molecule type" value="Genomic_DNA"/>
</dbReference>
<dbReference type="NCBIfam" id="TIGR04057">
    <property type="entry name" value="SusC_RagA_signa"/>
    <property type="match status" value="1"/>
</dbReference>
<dbReference type="InterPro" id="IPR008969">
    <property type="entry name" value="CarboxyPept-like_regulatory"/>
</dbReference>
<dbReference type="Pfam" id="PF07715">
    <property type="entry name" value="Plug"/>
    <property type="match status" value="1"/>
</dbReference>
<comment type="caution">
    <text evidence="9">The sequence shown here is derived from an EMBL/GenBank/DDBJ whole genome shotgun (WGS) entry which is preliminary data.</text>
</comment>
<dbReference type="eggNOG" id="COG1629">
    <property type="taxonomic scope" value="Bacteria"/>
</dbReference>
<dbReference type="OrthoDB" id="9768177at2"/>
<keyword evidence="4 7" id="KW-0812">Transmembrane</keyword>
<protein>
    <submittedName>
        <fullName evidence="9">TonB-dependent receptor</fullName>
    </submittedName>
</protein>
<evidence type="ECO:0000256" key="3">
    <source>
        <dbReference type="ARBA" id="ARBA00022452"/>
    </source>
</evidence>
<comment type="similarity">
    <text evidence="7">Belongs to the TonB-dependent receptor family.</text>
</comment>
<evidence type="ECO:0000313" key="9">
    <source>
        <dbReference type="EMBL" id="EOZ93771.1"/>
    </source>
</evidence>
<accession>S2DP75</accession>
<evidence type="ECO:0000256" key="7">
    <source>
        <dbReference type="PROSITE-ProRule" id="PRU01360"/>
    </source>
</evidence>
<gene>
    <name evidence="9" type="ORF">A33Q_3717</name>
</gene>
<dbReference type="RefSeq" id="WP_009033633.1">
    <property type="nucleotide sequence ID" value="NZ_ALWO02000045.1"/>
</dbReference>
<sequence length="1065" mass="119844">MRRILLLWLCFAQIFWVIGQTDRSTLEGRILSKDGTGIPGANILLKNSNTGTISDIDGNFSLSLPLGEAVLEVSYIGYDSKEVAVSIPFSGTLEISLEEDGISLSAIEVVSTGYQQLPRERSTGSFVQLDETLVNRRVSTNILDRIEDISPGVLFARNNRGGLEGVQVRGNSTIFANRDPLIIIDNFPYDGPLENINPNDVESITVLKDAAAASIWGARAGNGVIVITTKRGKAGSPKVSINSNYNLIEQPDLFHRQMMGLDEFVDFEQELFGRGFYTARENSPQRLILPPAVETMILGRDGVISQAETARRLEQHRSSDIRRDLERYYYRPALNRQYSINVSGGGEYHRYQTSVGYDSNRESVVDQSNSRLTINSQNSWSLLNQRLDIGAGMYYTLGNREQRSQLPQGVYSPYASLSDSDGNPAMLPVDYRSTFVAAAPGLGLLDWAYRPLEEQGNYLNRQVQNDLRLNFLVGYKILDGLRAEASYQYWNNQGRNKELHAADSYFTRNLINTFSRIDPANGNVIREVPEGEIFNLGESSAYSHNLRLKLDYQKSWASGHEVVALAGWEVRDFQSLGNTARYYGYDDMYGTSLPVNLNTRFNQFANNILLNIPSGASHSGVIDRFVSGFSNASYSYKKRYTLTASARRDASNLFGVSANQKWVPLWSVGGGWVISNEKFYNVDWLPYLRLKTTYGYNGNIDPSLSAFTTARISSGGQNALSGLQFLQIVNPPNPELRWERIGITNIGAEFESRNSRIRGSFEYFVKNASDLIGTRMFPSTSGVTSFTGNFADMRTRGFDFEVSTHNIRGKFNWRSFFLLSRTVDKVTRYENEASINQYFSYGAGNPGFRPQPREGFPLNSVFALAWGGLDPDNGAPRGVLDGEPSANHSAVYSQTAVEDMVFFGSDRPQTFGAIRNDFSYGGFSVSVNISYRMDYYFRGDPINYGNLYSGRLQPTEYSQRWQQPGDELVTNVPSVPAASNFFRDFVYINSEINVFRGDHIRLQDVRLSYVFERSKFARLPFERAELYGYANQLGVIWRKNDRFMDPDYRIDNALRSFAFGVRVDF</sequence>
<feature type="domain" description="TonB-dependent receptor plug" evidence="8">
    <location>
        <begin position="122"/>
        <end position="224"/>
    </location>
</feature>
<evidence type="ECO:0000256" key="5">
    <source>
        <dbReference type="ARBA" id="ARBA00023136"/>
    </source>
</evidence>
<dbReference type="Gene3D" id="2.60.40.1120">
    <property type="entry name" value="Carboxypeptidase-like, regulatory domain"/>
    <property type="match status" value="1"/>
</dbReference>
<dbReference type="InterPro" id="IPR023997">
    <property type="entry name" value="TonB-dep_OMP_SusC/RagA_CS"/>
</dbReference>
<evidence type="ECO:0000313" key="10">
    <source>
        <dbReference type="Proteomes" id="UP000006073"/>
    </source>
</evidence>
<dbReference type="InterPro" id="IPR023996">
    <property type="entry name" value="TonB-dep_OMP_SusC/RagA"/>
</dbReference>
<dbReference type="Proteomes" id="UP000006073">
    <property type="component" value="Unassembled WGS sequence"/>
</dbReference>
<proteinExistence type="inferred from homology"/>
<dbReference type="PROSITE" id="PS52016">
    <property type="entry name" value="TONB_DEPENDENT_REC_3"/>
    <property type="match status" value="1"/>
</dbReference>
<reference evidence="9 10" key="1">
    <citation type="journal article" date="2013" name="Genome Announc.">
        <title>Draft Genome Sequence of Indibacter alkaliphilus Strain LW1T, Isolated from Lonar Lake, a Haloalkaline Lake in the Buldana District of Maharashtra, India.</title>
        <authorList>
            <person name="Singh A."/>
            <person name="Kumar Jangir P."/>
            <person name="Sharma R."/>
            <person name="Singh A."/>
            <person name="Kumar Pinnaka A."/>
            <person name="Shivaji S."/>
        </authorList>
    </citation>
    <scope>NUCLEOTIDE SEQUENCE [LARGE SCALE GENOMIC DNA]</scope>
    <source>
        <strain evidence="10">CCUG 57479 / KCTC 22604 / LW1</strain>
    </source>
</reference>
<keyword evidence="6 7" id="KW-0998">Cell outer membrane</keyword>
<dbReference type="NCBIfam" id="TIGR04056">
    <property type="entry name" value="OMP_RagA_SusC"/>
    <property type="match status" value="1"/>
</dbReference>
<dbReference type="GO" id="GO:0009279">
    <property type="term" value="C:cell outer membrane"/>
    <property type="evidence" value="ECO:0007669"/>
    <property type="project" value="UniProtKB-SubCell"/>
</dbReference>
<evidence type="ECO:0000259" key="8">
    <source>
        <dbReference type="Pfam" id="PF07715"/>
    </source>
</evidence>
<dbReference type="Pfam" id="PF13715">
    <property type="entry name" value="CarbopepD_reg_2"/>
    <property type="match status" value="1"/>
</dbReference>
<organism evidence="9 10">
    <name type="scientific">Indibacter alkaliphilus (strain CCUG 57479 / KCTC 22604 / LW1)</name>
    <dbReference type="NCBI Taxonomy" id="1189612"/>
    <lineage>
        <taxon>Bacteria</taxon>
        <taxon>Pseudomonadati</taxon>
        <taxon>Bacteroidota</taxon>
        <taxon>Cytophagia</taxon>
        <taxon>Cytophagales</taxon>
        <taxon>Cyclobacteriaceae</taxon>
    </lineage>
</organism>
<dbReference type="Gene3D" id="2.40.170.20">
    <property type="entry name" value="TonB-dependent receptor, beta-barrel domain"/>
    <property type="match status" value="1"/>
</dbReference>
<keyword evidence="10" id="KW-1185">Reference proteome</keyword>
<keyword evidence="3 7" id="KW-1134">Transmembrane beta strand</keyword>
<evidence type="ECO:0000256" key="2">
    <source>
        <dbReference type="ARBA" id="ARBA00022448"/>
    </source>
</evidence>
<dbReference type="Gene3D" id="2.170.130.10">
    <property type="entry name" value="TonB-dependent receptor, plug domain"/>
    <property type="match status" value="1"/>
</dbReference>
<comment type="subcellular location">
    <subcellularLocation>
        <location evidence="1 7">Cell outer membrane</location>
        <topology evidence="1 7">Multi-pass membrane protein</topology>
    </subcellularLocation>
</comment>
<keyword evidence="9" id="KW-0675">Receptor</keyword>
<dbReference type="InterPro" id="IPR039426">
    <property type="entry name" value="TonB-dep_rcpt-like"/>
</dbReference>
<dbReference type="SUPFAM" id="SSF56935">
    <property type="entry name" value="Porins"/>
    <property type="match status" value="1"/>
</dbReference>
<dbReference type="InterPro" id="IPR037066">
    <property type="entry name" value="Plug_dom_sf"/>
</dbReference>
<dbReference type="AlphaFoldDB" id="S2DP75"/>
<keyword evidence="5 7" id="KW-0472">Membrane</keyword>
<dbReference type="InterPro" id="IPR036942">
    <property type="entry name" value="Beta-barrel_TonB_sf"/>
</dbReference>
<keyword evidence="2 7" id="KW-0813">Transport</keyword>
<evidence type="ECO:0000256" key="1">
    <source>
        <dbReference type="ARBA" id="ARBA00004571"/>
    </source>
</evidence>
<dbReference type="SUPFAM" id="SSF49464">
    <property type="entry name" value="Carboxypeptidase regulatory domain-like"/>
    <property type="match status" value="1"/>
</dbReference>